<dbReference type="GeneID" id="18925532"/>
<evidence type="ECO:0000313" key="3">
    <source>
        <dbReference type="Proteomes" id="UP000001072"/>
    </source>
</evidence>
<dbReference type="EMBL" id="GL883091">
    <property type="protein sequence ID" value="EGG12059.1"/>
    <property type="molecule type" value="Genomic_DNA"/>
</dbReference>
<feature type="compositionally biased region" description="Low complexity" evidence="1">
    <location>
        <begin position="50"/>
        <end position="64"/>
    </location>
</feature>
<organism evidence="3">
    <name type="scientific">Melampsora larici-populina (strain 98AG31 / pathotype 3-4-7)</name>
    <name type="common">Poplar leaf rust fungus</name>
    <dbReference type="NCBI Taxonomy" id="747676"/>
    <lineage>
        <taxon>Eukaryota</taxon>
        <taxon>Fungi</taxon>
        <taxon>Dikarya</taxon>
        <taxon>Basidiomycota</taxon>
        <taxon>Pucciniomycotina</taxon>
        <taxon>Pucciniomycetes</taxon>
        <taxon>Pucciniales</taxon>
        <taxon>Melampsoraceae</taxon>
        <taxon>Melampsora</taxon>
    </lineage>
</organism>
<protein>
    <submittedName>
        <fullName evidence="2">Uncharacterized protein</fullName>
    </submittedName>
</protein>
<reference evidence="3" key="1">
    <citation type="journal article" date="2011" name="Proc. Natl. Acad. Sci. U.S.A.">
        <title>Obligate biotrophy features unraveled by the genomic analysis of rust fungi.</title>
        <authorList>
            <person name="Duplessis S."/>
            <person name="Cuomo C.A."/>
            <person name="Lin Y.-C."/>
            <person name="Aerts A."/>
            <person name="Tisserant E."/>
            <person name="Veneault-Fourrey C."/>
            <person name="Joly D.L."/>
            <person name="Hacquard S."/>
            <person name="Amselem J."/>
            <person name="Cantarel B.L."/>
            <person name="Chiu R."/>
            <person name="Coutinho P.M."/>
            <person name="Feau N."/>
            <person name="Field M."/>
            <person name="Frey P."/>
            <person name="Gelhaye E."/>
            <person name="Goldberg J."/>
            <person name="Grabherr M.G."/>
            <person name="Kodira C.D."/>
            <person name="Kohler A."/>
            <person name="Kuees U."/>
            <person name="Lindquist E.A."/>
            <person name="Lucas S.M."/>
            <person name="Mago R."/>
            <person name="Mauceli E."/>
            <person name="Morin E."/>
            <person name="Murat C."/>
            <person name="Pangilinan J.L."/>
            <person name="Park R."/>
            <person name="Pearson M."/>
            <person name="Quesneville H."/>
            <person name="Rouhier N."/>
            <person name="Sakthikumar S."/>
            <person name="Salamov A.A."/>
            <person name="Schmutz J."/>
            <person name="Selles B."/>
            <person name="Shapiro H."/>
            <person name="Tanguay P."/>
            <person name="Tuskan G.A."/>
            <person name="Henrissat B."/>
            <person name="Van de Peer Y."/>
            <person name="Rouze P."/>
            <person name="Ellis J.G."/>
            <person name="Dodds P.N."/>
            <person name="Schein J.E."/>
            <person name="Zhong S."/>
            <person name="Hamelin R.C."/>
            <person name="Grigoriev I.V."/>
            <person name="Szabo L.J."/>
            <person name="Martin F."/>
        </authorList>
    </citation>
    <scope>NUCLEOTIDE SEQUENCE [LARGE SCALE GENOMIC DNA]</scope>
    <source>
        <strain evidence="3">98AG31 / pathotype 3-4-7</strain>
    </source>
</reference>
<sequence>MSVDSNSPLQQDVQHNTSTKCGGSEHTDRHRSPRQPRTYLTHTCPSYNKLSPLGPGDSSSLALLREFFSRPDDEEGCTDFSRERFTRRPPNSPGHSEMPDQHKSGLKDGSPSMQNRPQLSSSAPPSRPEVLTPKMHRPPSCTMSETNMDRNTQNFSIRRLHPKSELRPPAIPRFRSKSNSTYEGRSQEGEDVSAPVASSSRDVPMMRPVPRPKNLIRKHGGESDTFRCPNCNRRCKSSISYEKHDASCTHRMGPLRLECRFCGRPYTYVGYLSKHEADCQKIDPRERVLWGTRVLHESDSL</sequence>
<feature type="compositionally biased region" description="Polar residues" evidence="1">
    <location>
        <begin position="38"/>
        <end position="49"/>
    </location>
</feature>
<dbReference type="VEuPathDB" id="FungiDB:MELLADRAFT_115124"/>
<name>F4R5J7_MELLP</name>
<dbReference type="RefSeq" id="XP_007404434.1">
    <property type="nucleotide sequence ID" value="XM_007404372.1"/>
</dbReference>
<dbReference type="InParanoid" id="F4R5J7"/>
<dbReference type="Proteomes" id="UP000001072">
    <property type="component" value="Unassembled WGS sequence"/>
</dbReference>
<accession>F4R5J7</accession>
<dbReference type="AlphaFoldDB" id="F4R5J7"/>
<keyword evidence="3" id="KW-1185">Reference proteome</keyword>
<feature type="compositionally biased region" description="Basic and acidic residues" evidence="1">
    <location>
        <begin position="97"/>
        <end position="106"/>
    </location>
</feature>
<feature type="compositionally biased region" description="Polar residues" evidence="1">
    <location>
        <begin position="141"/>
        <end position="156"/>
    </location>
</feature>
<proteinExistence type="predicted"/>
<dbReference type="OrthoDB" id="10332848at2759"/>
<dbReference type="KEGG" id="mlr:MELLADRAFT_115124"/>
<evidence type="ECO:0000313" key="2">
    <source>
        <dbReference type="EMBL" id="EGG12059.1"/>
    </source>
</evidence>
<feature type="compositionally biased region" description="Polar residues" evidence="1">
    <location>
        <begin position="111"/>
        <end position="124"/>
    </location>
</feature>
<dbReference type="HOGENOM" id="CLU_924621_0_0_1"/>
<feature type="region of interest" description="Disordered" evidence="1">
    <location>
        <begin position="1"/>
        <end position="220"/>
    </location>
</feature>
<evidence type="ECO:0000256" key="1">
    <source>
        <dbReference type="SAM" id="MobiDB-lite"/>
    </source>
</evidence>
<feature type="compositionally biased region" description="Polar residues" evidence="1">
    <location>
        <begin position="1"/>
        <end position="21"/>
    </location>
</feature>
<gene>
    <name evidence="2" type="ORF">MELLADRAFT_115124</name>
</gene>